<dbReference type="OrthoDB" id="5741122at2"/>
<keyword evidence="1" id="KW-1133">Transmembrane helix</keyword>
<proteinExistence type="predicted"/>
<gene>
    <name evidence="2" type="primary">yiaW</name>
    <name evidence="2" type="ORF">SV7mr_48390</name>
</gene>
<organism evidence="2 3">
    <name type="scientific">Stieleria bergensis</name>
    <dbReference type="NCBI Taxonomy" id="2528025"/>
    <lineage>
        <taxon>Bacteria</taxon>
        <taxon>Pseudomonadati</taxon>
        <taxon>Planctomycetota</taxon>
        <taxon>Planctomycetia</taxon>
        <taxon>Pirellulales</taxon>
        <taxon>Pirellulaceae</taxon>
        <taxon>Stieleria</taxon>
    </lineage>
</organism>
<feature type="transmembrane region" description="Helical" evidence="1">
    <location>
        <begin position="47"/>
        <end position="70"/>
    </location>
</feature>
<protein>
    <submittedName>
        <fullName evidence="2">Inner membrane protein YiaW</fullName>
    </submittedName>
</protein>
<accession>A0A517T1Q4</accession>
<name>A0A517T1Q4_9BACT</name>
<dbReference type="AlphaFoldDB" id="A0A517T1Q4"/>
<reference evidence="2 3" key="1">
    <citation type="submission" date="2019-02" db="EMBL/GenBank/DDBJ databases">
        <title>Deep-cultivation of Planctomycetes and their phenomic and genomic characterization uncovers novel biology.</title>
        <authorList>
            <person name="Wiegand S."/>
            <person name="Jogler M."/>
            <person name="Boedeker C."/>
            <person name="Pinto D."/>
            <person name="Vollmers J."/>
            <person name="Rivas-Marin E."/>
            <person name="Kohn T."/>
            <person name="Peeters S.H."/>
            <person name="Heuer A."/>
            <person name="Rast P."/>
            <person name="Oberbeckmann S."/>
            <person name="Bunk B."/>
            <person name="Jeske O."/>
            <person name="Meyerdierks A."/>
            <person name="Storesund J.E."/>
            <person name="Kallscheuer N."/>
            <person name="Luecker S."/>
            <person name="Lage O.M."/>
            <person name="Pohl T."/>
            <person name="Merkel B.J."/>
            <person name="Hornburger P."/>
            <person name="Mueller R.-W."/>
            <person name="Bruemmer F."/>
            <person name="Labrenz M."/>
            <person name="Spormann A.M."/>
            <person name="Op den Camp H."/>
            <person name="Overmann J."/>
            <person name="Amann R."/>
            <person name="Jetten M.S.M."/>
            <person name="Mascher T."/>
            <person name="Medema M.H."/>
            <person name="Devos D.P."/>
            <person name="Kaster A.-K."/>
            <person name="Ovreas L."/>
            <person name="Rohde M."/>
            <person name="Galperin M.Y."/>
            <person name="Jogler C."/>
        </authorList>
    </citation>
    <scope>NUCLEOTIDE SEQUENCE [LARGE SCALE GENOMIC DNA]</scope>
    <source>
        <strain evidence="2 3">SV_7m_r</strain>
    </source>
</reference>
<dbReference type="InterPro" id="IPR011223">
    <property type="entry name" value="UCP028770"/>
</dbReference>
<feature type="transmembrane region" description="Helical" evidence="1">
    <location>
        <begin position="6"/>
        <end position="26"/>
    </location>
</feature>
<dbReference type="RefSeq" id="WP_145276971.1">
    <property type="nucleotide sequence ID" value="NZ_CP036272.1"/>
</dbReference>
<dbReference type="EMBL" id="CP036272">
    <property type="protein sequence ID" value="QDT62292.1"/>
    <property type="molecule type" value="Genomic_DNA"/>
</dbReference>
<dbReference type="PIRSF" id="PIRSF028770">
    <property type="entry name" value="UCP028770"/>
    <property type="match status" value="1"/>
</dbReference>
<evidence type="ECO:0000256" key="1">
    <source>
        <dbReference type="SAM" id="Phobius"/>
    </source>
</evidence>
<evidence type="ECO:0000313" key="3">
    <source>
        <dbReference type="Proteomes" id="UP000315003"/>
    </source>
</evidence>
<evidence type="ECO:0000313" key="2">
    <source>
        <dbReference type="EMBL" id="QDT62292.1"/>
    </source>
</evidence>
<keyword evidence="3" id="KW-1185">Reference proteome</keyword>
<keyword evidence="1" id="KW-0812">Transmembrane</keyword>
<keyword evidence="1" id="KW-0472">Membrane</keyword>
<dbReference type="Pfam" id="PF11742">
    <property type="entry name" value="DUF3302"/>
    <property type="match status" value="1"/>
</dbReference>
<sequence length="105" mass="11761">MSIYDFIAFGAMLVVFCGLIFLVIWLGDLPANIATKRNHPQVDAVRVMSWLGLLFTGGILYLAAIIWAYYDYNAVNQQAENPSLKELESRVAQLEANLKQAEDHA</sequence>
<dbReference type="Proteomes" id="UP000315003">
    <property type="component" value="Chromosome"/>
</dbReference>